<name>A0ACC1BQM0_9ROSI</name>
<dbReference type="EMBL" id="CM047899">
    <property type="protein sequence ID" value="KAJ0101389.1"/>
    <property type="molecule type" value="Genomic_DNA"/>
</dbReference>
<proteinExistence type="predicted"/>
<keyword evidence="2" id="KW-1185">Reference proteome</keyword>
<organism evidence="1 2">
    <name type="scientific">Pistacia atlantica</name>
    <dbReference type="NCBI Taxonomy" id="434234"/>
    <lineage>
        <taxon>Eukaryota</taxon>
        <taxon>Viridiplantae</taxon>
        <taxon>Streptophyta</taxon>
        <taxon>Embryophyta</taxon>
        <taxon>Tracheophyta</taxon>
        <taxon>Spermatophyta</taxon>
        <taxon>Magnoliopsida</taxon>
        <taxon>eudicotyledons</taxon>
        <taxon>Gunneridae</taxon>
        <taxon>Pentapetalae</taxon>
        <taxon>rosids</taxon>
        <taxon>malvids</taxon>
        <taxon>Sapindales</taxon>
        <taxon>Anacardiaceae</taxon>
        <taxon>Pistacia</taxon>
    </lineage>
</organism>
<evidence type="ECO:0000313" key="2">
    <source>
        <dbReference type="Proteomes" id="UP001164250"/>
    </source>
</evidence>
<dbReference type="Proteomes" id="UP001164250">
    <property type="component" value="Chromosome 3"/>
</dbReference>
<sequence>MVSYKAEVPLSPAAQLFHAPSFNCYIITIVGCKTRVNPSVIKEGLKKTLIKHPRFSSKLVTEGRKMKWSQTIVNVENHVIVPDIDSEMENPEQFVEDYISHITTQPLDLSKPLWELHILNVKTSEAEAIGVFRIHHSIGDGASLISLLLACTRKTSDPEALPSVPVQKNEGSGAPERGIWWLFLAIWSGIMLIWNSVVDLIMFSATTLFLEDTRNPLKGVPGDENAPKLFVHRILNLDDIKLVKNAMNMTINDVILGVTQAALSRYLNRINSETDGEHKSSNLPKNIRLRASVLVNLRPTTGIQVLADMMEKGSKGGWGNRIGYVLLPFKIGLQNDPLEYVRGAKATIDRKKLSLEALCTFSTAKLVLKAFGYRVAAATAVRVLSNTTMAFSNVVGPSEEISFYGHPITYIAPSVYGHPQALTIHFQSYVNKMIVVVAVDPNVIPNPHQFCEDIDESLNIIKKAFIERGLTNHIDVV</sequence>
<protein>
    <submittedName>
        <fullName evidence="1">Uncharacterized protein</fullName>
    </submittedName>
</protein>
<comment type="caution">
    <text evidence="1">The sequence shown here is derived from an EMBL/GenBank/DDBJ whole genome shotgun (WGS) entry which is preliminary data.</text>
</comment>
<gene>
    <name evidence="1" type="ORF">Patl1_05140</name>
</gene>
<evidence type="ECO:0000313" key="1">
    <source>
        <dbReference type="EMBL" id="KAJ0101389.1"/>
    </source>
</evidence>
<reference evidence="2" key="1">
    <citation type="journal article" date="2023" name="G3 (Bethesda)">
        <title>Genome assembly and association tests identify interacting loci associated with vigor, precocity, and sex in interspecific pistachio rootstocks.</title>
        <authorList>
            <person name="Palmer W."/>
            <person name="Jacygrad E."/>
            <person name="Sagayaradj S."/>
            <person name="Cavanaugh K."/>
            <person name="Han R."/>
            <person name="Bertier L."/>
            <person name="Beede B."/>
            <person name="Kafkas S."/>
            <person name="Golino D."/>
            <person name="Preece J."/>
            <person name="Michelmore R."/>
        </authorList>
    </citation>
    <scope>NUCLEOTIDE SEQUENCE [LARGE SCALE GENOMIC DNA]</scope>
</reference>
<accession>A0ACC1BQM0</accession>